<evidence type="ECO:0000313" key="3">
    <source>
        <dbReference type="EMBL" id="DAD74561.1"/>
    </source>
</evidence>
<dbReference type="CDD" id="cd13831">
    <property type="entry name" value="HU"/>
    <property type="match status" value="1"/>
</dbReference>
<dbReference type="PROSITE" id="PS00045">
    <property type="entry name" value="HISTONE_LIKE"/>
    <property type="match status" value="1"/>
</dbReference>
<protein>
    <submittedName>
        <fullName evidence="3">DNA binding protein</fullName>
    </submittedName>
</protein>
<dbReference type="Pfam" id="PF00216">
    <property type="entry name" value="Bac_DNA_binding"/>
    <property type="match status" value="1"/>
</dbReference>
<dbReference type="PANTHER" id="PTHR33175:SF3">
    <property type="entry name" value="DNA-BINDING PROTEIN HU-BETA"/>
    <property type="match status" value="1"/>
</dbReference>
<dbReference type="PANTHER" id="PTHR33175">
    <property type="entry name" value="DNA-BINDING PROTEIN HU"/>
    <property type="match status" value="1"/>
</dbReference>
<dbReference type="PRINTS" id="PR01727">
    <property type="entry name" value="DNABINDINGHU"/>
</dbReference>
<name>A0A8S5LWY5_9CAUD</name>
<evidence type="ECO:0000256" key="1">
    <source>
        <dbReference type="ARBA" id="ARBA00023125"/>
    </source>
</evidence>
<dbReference type="Gene3D" id="4.10.520.10">
    <property type="entry name" value="IHF-like DNA-binding proteins"/>
    <property type="match status" value="1"/>
</dbReference>
<dbReference type="InterPro" id="IPR010992">
    <property type="entry name" value="IHF-like_DNA-bd_dom_sf"/>
</dbReference>
<dbReference type="EMBL" id="BK014762">
    <property type="protein sequence ID" value="DAD74561.1"/>
    <property type="molecule type" value="Genomic_DNA"/>
</dbReference>
<reference evidence="3" key="1">
    <citation type="journal article" date="2021" name="Proc. Natl. Acad. Sci. U.S.A.">
        <title>A Catalog of Tens of Thousands of Viruses from Human Metagenomes Reveals Hidden Associations with Chronic Diseases.</title>
        <authorList>
            <person name="Tisza M.J."/>
            <person name="Buck C.B."/>
        </authorList>
    </citation>
    <scope>NUCLEOTIDE SEQUENCE</scope>
    <source>
        <strain evidence="3">CtZgq1</strain>
    </source>
</reference>
<dbReference type="SMART" id="SM00411">
    <property type="entry name" value="BHL"/>
    <property type="match status" value="1"/>
</dbReference>
<evidence type="ECO:0000256" key="2">
    <source>
        <dbReference type="RuleBase" id="RU003939"/>
    </source>
</evidence>
<dbReference type="InterPro" id="IPR020816">
    <property type="entry name" value="Histone-like_DNA-bd_CS"/>
</dbReference>
<organism evidence="3">
    <name type="scientific">Myoviridae sp. ctZgq1</name>
    <dbReference type="NCBI Taxonomy" id="2826666"/>
    <lineage>
        <taxon>Viruses</taxon>
        <taxon>Duplodnaviria</taxon>
        <taxon>Heunggongvirae</taxon>
        <taxon>Uroviricota</taxon>
        <taxon>Caudoviricetes</taxon>
    </lineage>
</organism>
<keyword evidence="1" id="KW-0238">DNA-binding</keyword>
<accession>A0A8S5LWY5</accession>
<dbReference type="SUPFAM" id="SSF47729">
    <property type="entry name" value="IHF-like DNA-binding proteins"/>
    <property type="match status" value="1"/>
</dbReference>
<proteinExistence type="inferred from homology"/>
<comment type="similarity">
    <text evidence="2">Belongs to the bacterial histone-like protein family.</text>
</comment>
<sequence length="92" mass="10001">MAVNKQEFVAQLAVKMGTTKVQAEKALSDVIQTIKDLTAQKGGVSFVGFGKFEVKERAERKGRNPQTGAEITIPASKTVTFKAGKEFKDLVK</sequence>
<dbReference type="InterPro" id="IPR000119">
    <property type="entry name" value="Hist_DNA-bd"/>
</dbReference>
<dbReference type="GO" id="GO:0030527">
    <property type="term" value="F:structural constituent of chromatin"/>
    <property type="evidence" value="ECO:0007669"/>
    <property type="project" value="InterPro"/>
</dbReference>
<dbReference type="GO" id="GO:0003677">
    <property type="term" value="F:DNA binding"/>
    <property type="evidence" value="ECO:0007669"/>
    <property type="project" value="UniProtKB-KW"/>
</dbReference>